<feature type="chain" id="PRO_5046141184" description="Serine aminopeptidase S33 domain-containing protein" evidence="3">
    <location>
        <begin position="24"/>
        <end position="433"/>
    </location>
</feature>
<dbReference type="Pfam" id="PF12146">
    <property type="entry name" value="Hydrolase_4"/>
    <property type="match status" value="1"/>
</dbReference>
<dbReference type="Gene3D" id="3.40.50.1820">
    <property type="entry name" value="alpha/beta hydrolase"/>
    <property type="match status" value="1"/>
</dbReference>
<dbReference type="InterPro" id="IPR029058">
    <property type="entry name" value="AB_hydrolase_fold"/>
</dbReference>
<dbReference type="InterPro" id="IPR002471">
    <property type="entry name" value="Pept_S9_AS"/>
</dbReference>
<evidence type="ECO:0000313" key="5">
    <source>
        <dbReference type="EMBL" id="GHG38364.1"/>
    </source>
</evidence>
<keyword evidence="1" id="KW-0378">Hydrolase</keyword>
<keyword evidence="2" id="KW-1133">Transmembrane helix</keyword>
<feature type="domain" description="Serine aminopeptidase S33" evidence="4">
    <location>
        <begin position="56"/>
        <end position="157"/>
    </location>
</feature>
<keyword evidence="2" id="KW-0812">Transmembrane</keyword>
<keyword evidence="2" id="KW-0472">Membrane</keyword>
<dbReference type="RefSeq" id="WP_191315543.1">
    <property type="nucleotide sequence ID" value="NZ_BNAW01000044.1"/>
</dbReference>
<evidence type="ECO:0000313" key="6">
    <source>
        <dbReference type="Proteomes" id="UP000649955"/>
    </source>
</evidence>
<dbReference type="InterPro" id="IPR022742">
    <property type="entry name" value="Hydrolase_4"/>
</dbReference>
<dbReference type="InterPro" id="IPR053145">
    <property type="entry name" value="AB_hydrolase_Est10"/>
</dbReference>
<sequence>MRRGVLLAGAILAVTALAPPASAAQVTNDEVTFTNGGVTLHGTVVAPPGGAKLPGLVMVHGSGAHSRDDYREQAEAFARQGIATLIYDKRTDGYSQLERSYSTLADDALAAVSVLRKRSDVDPARVGVWGLSEGGWVAPLAASRSSDVAFVVTLGANGVEPSRQQAWAVENQLRQLGMTGSMVRMASSTMMRQLVGGGIFPEAHYDPVPVLKSLRQPVLGLWGAKDILTPPGEAVRIFRDSVAHHTLRVFPDAQHQLRRTTDGFDKLPGYAPGYLELVGSWVNNPPGTSTADAPPAQDRPSTAVTPLAWYEPTWLQLAVLVFLLVAFAWYPLFRRGAGARPARWLTATGLLTVLGFLVVDVLLQLSMGKGLGPVVAGRPLPWLALQLLALGTVAATIGTAVAWWRHRGLRLGVLLAGGVVFVPWAVYWGLLGV</sequence>
<gene>
    <name evidence="5" type="ORF">GCM10017567_69200</name>
</gene>
<dbReference type="PANTHER" id="PTHR43265">
    <property type="entry name" value="ESTERASE ESTD"/>
    <property type="match status" value="1"/>
</dbReference>
<feature type="transmembrane region" description="Helical" evidence="2">
    <location>
        <begin position="411"/>
        <end position="430"/>
    </location>
</feature>
<accession>A0ABQ3KQJ0</accession>
<feature type="transmembrane region" description="Helical" evidence="2">
    <location>
        <begin position="344"/>
        <end position="363"/>
    </location>
</feature>
<feature type="transmembrane region" description="Helical" evidence="2">
    <location>
        <begin position="314"/>
        <end position="332"/>
    </location>
</feature>
<name>A0ABQ3KQJ0_9PSEU</name>
<organism evidence="5 6">
    <name type="scientific">Amycolatopsis bullii</name>
    <dbReference type="NCBI Taxonomy" id="941987"/>
    <lineage>
        <taxon>Bacteria</taxon>
        <taxon>Bacillati</taxon>
        <taxon>Actinomycetota</taxon>
        <taxon>Actinomycetes</taxon>
        <taxon>Pseudonocardiales</taxon>
        <taxon>Pseudonocardiaceae</taxon>
        <taxon>Amycolatopsis</taxon>
    </lineage>
</organism>
<reference evidence="6" key="1">
    <citation type="journal article" date="2019" name="Int. J. Syst. Evol. Microbiol.">
        <title>The Global Catalogue of Microorganisms (GCM) 10K type strain sequencing project: providing services to taxonomists for standard genome sequencing and annotation.</title>
        <authorList>
            <consortium name="The Broad Institute Genomics Platform"/>
            <consortium name="The Broad Institute Genome Sequencing Center for Infectious Disease"/>
            <person name="Wu L."/>
            <person name="Ma J."/>
        </authorList>
    </citation>
    <scope>NUCLEOTIDE SEQUENCE [LARGE SCALE GENOMIC DNA]</scope>
    <source>
        <strain evidence="6">CGMCC 4.7680</strain>
    </source>
</reference>
<dbReference type="PROSITE" id="PS00708">
    <property type="entry name" value="PRO_ENDOPEP_SER"/>
    <property type="match status" value="1"/>
</dbReference>
<keyword evidence="3" id="KW-0732">Signal</keyword>
<evidence type="ECO:0000256" key="1">
    <source>
        <dbReference type="ARBA" id="ARBA00022801"/>
    </source>
</evidence>
<comment type="caution">
    <text evidence="5">The sequence shown here is derived from an EMBL/GenBank/DDBJ whole genome shotgun (WGS) entry which is preliminary data.</text>
</comment>
<keyword evidence="6" id="KW-1185">Reference proteome</keyword>
<dbReference type="SUPFAM" id="SSF53474">
    <property type="entry name" value="alpha/beta-Hydrolases"/>
    <property type="match status" value="1"/>
</dbReference>
<protein>
    <recommendedName>
        <fullName evidence="4">Serine aminopeptidase S33 domain-containing protein</fullName>
    </recommendedName>
</protein>
<evidence type="ECO:0000256" key="2">
    <source>
        <dbReference type="SAM" id="Phobius"/>
    </source>
</evidence>
<feature type="transmembrane region" description="Helical" evidence="2">
    <location>
        <begin position="383"/>
        <end position="404"/>
    </location>
</feature>
<evidence type="ECO:0000259" key="4">
    <source>
        <dbReference type="Pfam" id="PF12146"/>
    </source>
</evidence>
<evidence type="ECO:0000256" key="3">
    <source>
        <dbReference type="SAM" id="SignalP"/>
    </source>
</evidence>
<dbReference type="EMBL" id="BNAW01000044">
    <property type="protein sequence ID" value="GHG38364.1"/>
    <property type="molecule type" value="Genomic_DNA"/>
</dbReference>
<proteinExistence type="predicted"/>
<feature type="signal peptide" evidence="3">
    <location>
        <begin position="1"/>
        <end position="23"/>
    </location>
</feature>
<dbReference type="PANTHER" id="PTHR43265:SF1">
    <property type="entry name" value="ESTERASE ESTD"/>
    <property type="match status" value="1"/>
</dbReference>
<dbReference type="Proteomes" id="UP000649955">
    <property type="component" value="Unassembled WGS sequence"/>
</dbReference>